<sequence>MTPKTRSGGKPAPSRVYHSTPVQQQAQFPARRKVVRTYGKQNRKKQAETPSRLLRQQTLTQIDFVSSFEGNEDPIVLSDSEQDEMQSDKEEYENRKDKEQEDQEEDEEPVSSGRKRRAKAKGTPTKNERAKRRRTLGDDTEEHPKPKKEKKSSRRKTMGDVPSSAYHTQTLTQFLGRDPAHAEFIKDSEDEDNDDDFQQWLGNAASPSPRKTRKQKNVSPVKNQKTPKSILKRRPEEPTPQREESIVPQTPQKQTPHNNVPVTEIPSSSQLSAPPSISSTPASMMLERYGPPDRANPSPVQGKTSSPANPSPLKELRGRPKTTSSPRKHERIIQDSYATDSWGSTNRTPLKELPVDSPNKTPRTPKGVIESLETSSSVMDELETPTKSRRRRRRRSSELGGSQRSGSPTPRMKRVSPGSGKKKVMLEIPDSEDEEDEDFGDENDENAFVAGAETQLVMSEIASSEEEVMRASSSSVQTTSVKTKRQAVATISSEESSGSNGQASTSTSSLPPLSSRPTTLPPTLPPLSATPQAKSRPRPAKRVRKPIHHPLPPTQTQPLESQRVPLATLQALPPASARTDVLLSLPQDIIDDVIEGYQADLILNFKIPAQVVRFWLYDGELLRFMACADPGRVTEGPAWRYHLTQVYELNNPVEGDDMREEGWIDGDVARYVYFPPAVVGQLLWNLRHALFKENTSGDEPTQTQATVDEDDSGRVDLFANSSEPLPADKTPAPSSSMSVSQQVEAQLKSDFAQSTQFPTSDDILVPSTPEEENNNNNENTTPPTTHIASSPTTIKPPPRRTPFAASSYRATRPSLSSTSKRPAVRPSQATTVSQSSTPEQHSSSIRRPPLHSSSSIGLPEGLLDEDDDDDALRLPSGYNPGSSQLLTKSQMLPDSLIRDDTRVPPEIWDSDDDDDERL</sequence>
<accession>X0LPC6</accession>
<feature type="compositionally biased region" description="Low complexity" evidence="1">
    <location>
        <begin position="774"/>
        <end position="785"/>
    </location>
</feature>
<feature type="compositionally biased region" description="Basic and acidic residues" evidence="1">
    <location>
        <begin position="86"/>
        <end position="99"/>
    </location>
</feature>
<feature type="compositionally biased region" description="Low complexity" evidence="1">
    <location>
        <begin position="398"/>
        <end position="407"/>
    </location>
</feature>
<feature type="compositionally biased region" description="Low complexity" evidence="1">
    <location>
        <begin position="504"/>
        <end position="518"/>
    </location>
</feature>
<dbReference type="Proteomes" id="UP000030701">
    <property type="component" value="Unassembled WGS sequence"/>
</dbReference>
<feature type="compositionally biased region" description="Polar residues" evidence="1">
    <location>
        <begin position="732"/>
        <end position="744"/>
    </location>
</feature>
<protein>
    <submittedName>
        <fullName evidence="2">Uncharacterized protein</fullName>
    </submittedName>
</protein>
<feature type="compositionally biased region" description="Low complexity" evidence="1">
    <location>
        <begin position="266"/>
        <end position="283"/>
    </location>
</feature>
<feature type="compositionally biased region" description="Basic residues" evidence="1">
    <location>
        <begin position="145"/>
        <end position="156"/>
    </location>
</feature>
<feature type="region of interest" description="Disordered" evidence="1">
    <location>
        <begin position="695"/>
        <end position="918"/>
    </location>
</feature>
<feature type="compositionally biased region" description="Polar residues" evidence="1">
    <location>
        <begin position="298"/>
        <end position="308"/>
    </location>
</feature>
<feature type="compositionally biased region" description="Polar residues" evidence="1">
    <location>
        <begin position="489"/>
        <end position="503"/>
    </location>
</feature>
<feature type="compositionally biased region" description="Basic and acidic residues" evidence="1">
    <location>
        <begin position="178"/>
        <end position="187"/>
    </location>
</feature>
<feature type="compositionally biased region" description="Low complexity" evidence="1">
    <location>
        <begin position="472"/>
        <end position="481"/>
    </location>
</feature>
<feature type="compositionally biased region" description="Polar residues" evidence="1">
    <location>
        <begin position="247"/>
        <end position="261"/>
    </location>
</feature>
<dbReference type="HOGENOM" id="CLU_294559_0_0_1"/>
<feature type="compositionally biased region" description="Polar residues" evidence="1">
    <location>
        <begin position="217"/>
        <end position="227"/>
    </location>
</feature>
<feature type="region of interest" description="Disordered" evidence="1">
    <location>
        <begin position="1"/>
        <end position="561"/>
    </location>
</feature>
<reference evidence="2" key="1">
    <citation type="submission" date="2011-11" db="EMBL/GenBank/DDBJ databases">
        <title>The Genome Sequence of Fusarium oxysporum Cotton.</title>
        <authorList>
            <consortium name="The Broad Institute Genome Sequencing Platform"/>
            <person name="Ma L.-J."/>
            <person name="Gale L.R."/>
            <person name="Schwartz D.C."/>
            <person name="Zhou S."/>
            <person name="Corby-Kistler H."/>
            <person name="Young S.K."/>
            <person name="Zeng Q."/>
            <person name="Gargeya S."/>
            <person name="Fitzgerald M."/>
            <person name="Haas B."/>
            <person name="Abouelleil A."/>
            <person name="Alvarado L."/>
            <person name="Arachchi H.M."/>
            <person name="Berlin A."/>
            <person name="Brown A."/>
            <person name="Chapman S.B."/>
            <person name="Chen Z."/>
            <person name="Dunbar C."/>
            <person name="Freedman E."/>
            <person name="Gearin G."/>
            <person name="Goldberg J."/>
            <person name="Griggs A."/>
            <person name="Gujja S."/>
            <person name="Heiman D."/>
            <person name="Howarth C."/>
            <person name="Larson L."/>
            <person name="Lui A."/>
            <person name="MacDonald P.J.P."/>
            <person name="Montmayeur A."/>
            <person name="Murphy C."/>
            <person name="Neiman D."/>
            <person name="Pearson M."/>
            <person name="Priest M."/>
            <person name="Roberts A."/>
            <person name="Saif S."/>
            <person name="Shea T."/>
            <person name="Shenoy N."/>
            <person name="Sisk P."/>
            <person name="Stolte C."/>
            <person name="Sykes S."/>
            <person name="Wortman J."/>
            <person name="Nusbaum C."/>
            <person name="Birren B."/>
        </authorList>
    </citation>
    <scope>NUCLEOTIDE SEQUENCE [LARGE SCALE GENOMIC DNA]</scope>
    <source>
        <strain evidence="2">25433</strain>
    </source>
</reference>
<feature type="compositionally biased region" description="Polar residues" evidence="1">
    <location>
        <begin position="695"/>
        <end position="706"/>
    </location>
</feature>
<feature type="compositionally biased region" description="Acidic residues" evidence="1">
    <location>
        <begin position="908"/>
        <end position="918"/>
    </location>
</feature>
<dbReference type="EMBL" id="KK035210">
    <property type="protein sequence ID" value="EXM23062.1"/>
    <property type="molecule type" value="Genomic_DNA"/>
</dbReference>
<feature type="compositionally biased region" description="Polar residues" evidence="1">
    <location>
        <begin position="879"/>
        <end position="892"/>
    </location>
</feature>
<feature type="compositionally biased region" description="Acidic residues" evidence="1">
    <location>
        <begin position="100"/>
        <end position="109"/>
    </location>
</feature>
<dbReference type="AlphaFoldDB" id="X0LPC6"/>
<feature type="compositionally biased region" description="Basic residues" evidence="1">
    <location>
        <begin position="535"/>
        <end position="548"/>
    </location>
</feature>
<feature type="compositionally biased region" description="Acidic residues" evidence="1">
    <location>
        <begin position="188"/>
        <end position="197"/>
    </location>
</feature>
<gene>
    <name evidence="2" type="ORF">FOTG_09392</name>
</gene>
<feature type="compositionally biased region" description="Polar residues" evidence="1">
    <location>
        <begin position="336"/>
        <end position="348"/>
    </location>
</feature>
<feature type="compositionally biased region" description="Polar residues" evidence="1">
    <location>
        <begin position="54"/>
        <end position="64"/>
    </location>
</feature>
<evidence type="ECO:0000313" key="2">
    <source>
        <dbReference type="EMBL" id="EXM23062.1"/>
    </source>
</evidence>
<evidence type="ECO:0000256" key="1">
    <source>
        <dbReference type="SAM" id="MobiDB-lite"/>
    </source>
</evidence>
<feature type="compositionally biased region" description="Low complexity" evidence="1">
    <location>
        <begin position="833"/>
        <end position="843"/>
    </location>
</feature>
<feature type="compositionally biased region" description="Acidic residues" evidence="1">
    <location>
        <begin position="429"/>
        <end position="445"/>
    </location>
</feature>
<dbReference type="OrthoDB" id="2149705at2759"/>
<name>X0LPC6_FUSOX</name>
<reference evidence="2" key="2">
    <citation type="submission" date="2014-03" db="EMBL/GenBank/DDBJ databases">
        <title>The Genome Annotation of Fusarium oxysporum Cotton.</title>
        <authorList>
            <consortium name="The Broad Institute Genomics Platform"/>
            <person name="Ma L.-J."/>
            <person name="Corby-Kistler H."/>
            <person name="Broz K."/>
            <person name="Gale L.R."/>
            <person name="Jonkers W."/>
            <person name="O'Donnell K."/>
            <person name="Ploetz R."/>
            <person name="Steinberg C."/>
            <person name="Schwartz D.C."/>
            <person name="VanEtten H."/>
            <person name="Zhou S."/>
            <person name="Young S.K."/>
            <person name="Zeng Q."/>
            <person name="Gargeya S."/>
            <person name="Fitzgerald M."/>
            <person name="Abouelleil A."/>
            <person name="Alvarado L."/>
            <person name="Chapman S.B."/>
            <person name="Gainer-Dewar J."/>
            <person name="Goldberg J."/>
            <person name="Griggs A."/>
            <person name="Gujja S."/>
            <person name="Hansen M."/>
            <person name="Howarth C."/>
            <person name="Imamovic A."/>
            <person name="Ireland A."/>
            <person name="Larimer J."/>
            <person name="McCowan C."/>
            <person name="Murphy C."/>
            <person name="Pearson M."/>
            <person name="Poon T.W."/>
            <person name="Priest M."/>
            <person name="Roberts A."/>
            <person name="Saif S."/>
            <person name="Shea T."/>
            <person name="Sykes S."/>
            <person name="Wortman J."/>
            <person name="Nusbaum C."/>
            <person name="Birren B."/>
        </authorList>
    </citation>
    <scope>NUCLEOTIDE SEQUENCE</scope>
    <source>
        <strain evidence="2">25433</strain>
    </source>
</reference>
<proteinExistence type="predicted"/>
<organism evidence="2">
    <name type="scientific">Fusarium oxysporum f. sp. vasinfectum 25433</name>
    <dbReference type="NCBI Taxonomy" id="1089449"/>
    <lineage>
        <taxon>Eukaryota</taxon>
        <taxon>Fungi</taxon>
        <taxon>Dikarya</taxon>
        <taxon>Ascomycota</taxon>
        <taxon>Pezizomycotina</taxon>
        <taxon>Sordariomycetes</taxon>
        <taxon>Hypocreomycetidae</taxon>
        <taxon>Hypocreales</taxon>
        <taxon>Nectriaceae</taxon>
        <taxon>Fusarium</taxon>
        <taxon>Fusarium oxysporum species complex</taxon>
    </lineage>
</organism>
<feature type="compositionally biased region" description="Basic and acidic residues" evidence="1">
    <location>
        <begin position="233"/>
        <end position="245"/>
    </location>
</feature>